<dbReference type="AlphaFoldDB" id="A0A5B9QTF9"/>
<accession>A0A5B9QTF9</accession>
<keyword evidence="2" id="KW-0812">Transmembrane</keyword>
<evidence type="ECO:0000313" key="4">
    <source>
        <dbReference type="Proteomes" id="UP000325286"/>
    </source>
</evidence>
<dbReference type="EMBL" id="CP042914">
    <property type="protein sequence ID" value="QEG41030.1"/>
    <property type="molecule type" value="Genomic_DNA"/>
</dbReference>
<protein>
    <submittedName>
        <fullName evidence="3">Uncharacterized protein</fullName>
    </submittedName>
</protein>
<gene>
    <name evidence="3" type="ORF">UC8_30480</name>
</gene>
<reference evidence="3 4" key="1">
    <citation type="submission" date="2019-08" db="EMBL/GenBank/DDBJ databases">
        <title>Deep-cultivation of Planctomycetes and their phenomic and genomic characterization uncovers novel biology.</title>
        <authorList>
            <person name="Wiegand S."/>
            <person name="Jogler M."/>
            <person name="Boedeker C."/>
            <person name="Pinto D."/>
            <person name="Vollmers J."/>
            <person name="Rivas-Marin E."/>
            <person name="Kohn T."/>
            <person name="Peeters S.H."/>
            <person name="Heuer A."/>
            <person name="Rast P."/>
            <person name="Oberbeckmann S."/>
            <person name="Bunk B."/>
            <person name="Jeske O."/>
            <person name="Meyerdierks A."/>
            <person name="Storesund J.E."/>
            <person name="Kallscheuer N."/>
            <person name="Luecker S."/>
            <person name="Lage O.M."/>
            <person name="Pohl T."/>
            <person name="Merkel B.J."/>
            <person name="Hornburger P."/>
            <person name="Mueller R.-W."/>
            <person name="Bruemmer F."/>
            <person name="Labrenz M."/>
            <person name="Spormann A.M."/>
            <person name="Op den Camp H."/>
            <person name="Overmann J."/>
            <person name="Amann R."/>
            <person name="Jetten M.S.M."/>
            <person name="Mascher T."/>
            <person name="Medema M.H."/>
            <person name="Devos D.P."/>
            <person name="Kaster A.-K."/>
            <person name="Ovreas L."/>
            <person name="Rohde M."/>
            <person name="Galperin M.Y."/>
            <person name="Jogler C."/>
        </authorList>
    </citation>
    <scope>NUCLEOTIDE SEQUENCE [LARGE SCALE GENOMIC DNA]</scope>
    <source>
        <strain evidence="3 4">UC8</strain>
    </source>
</reference>
<sequence length="350" mass="36882">MNRHTFPPSSRRLRLEQLEHRALLAGGVLALELTDVSDVTGSADALQSSQVNSSIAIAETRSPAAQTQAAEAGRRTFQPAEAADTTTQRPNLAASPIISTADTTSDSFAVEPSAATDASIQATANEDVVSAETVSAIDARFAAFEAPSKAENVEAFSDDPEETVDLSGLLRSPARLLSEAVRDDDWLLDADTIPRLRQTLDVTANEFAELTDTVITEWYDIAGGMVALDHVQLPQDAFPLQRAAVEVHLESTLMLYRSLTMFSSSSTPQIALPASGEISGPVLDAIMATLGELATSETQPLASSPAQPLPLLAYPATAIAAAGAAAAIAARHRAYSQKTRPQTSLGPHPE</sequence>
<feature type="transmembrane region" description="Helical" evidence="2">
    <location>
        <begin position="311"/>
        <end position="330"/>
    </location>
</feature>
<evidence type="ECO:0000256" key="2">
    <source>
        <dbReference type="SAM" id="Phobius"/>
    </source>
</evidence>
<dbReference type="Proteomes" id="UP000325286">
    <property type="component" value="Chromosome"/>
</dbReference>
<organism evidence="3 4">
    <name type="scientific">Roseimaritima ulvae</name>
    <dbReference type="NCBI Taxonomy" id="980254"/>
    <lineage>
        <taxon>Bacteria</taxon>
        <taxon>Pseudomonadati</taxon>
        <taxon>Planctomycetota</taxon>
        <taxon>Planctomycetia</taxon>
        <taxon>Pirellulales</taxon>
        <taxon>Pirellulaceae</taxon>
        <taxon>Roseimaritima</taxon>
    </lineage>
</organism>
<dbReference type="OrthoDB" id="292345at2"/>
<feature type="region of interest" description="Disordered" evidence="1">
    <location>
        <begin position="60"/>
        <end position="105"/>
    </location>
</feature>
<dbReference type="RefSeq" id="WP_068133925.1">
    <property type="nucleotide sequence ID" value="NZ_CP042914.1"/>
</dbReference>
<evidence type="ECO:0000256" key="1">
    <source>
        <dbReference type="SAM" id="MobiDB-lite"/>
    </source>
</evidence>
<evidence type="ECO:0000313" key="3">
    <source>
        <dbReference type="EMBL" id="QEG41030.1"/>
    </source>
</evidence>
<keyword evidence="2" id="KW-1133">Transmembrane helix</keyword>
<proteinExistence type="predicted"/>
<keyword evidence="4" id="KW-1185">Reference proteome</keyword>
<name>A0A5B9QTF9_9BACT</name>
<dbReference type="KEGG" id="rul:UC8_30480"/>
<keyword evidence="2" id="KW-0472">Membrane</keyword>